<evidence type="ECO:0000313" key="17">
    <source>
        <dbReference type="Proteomes" id="UP000007305"/>
    </source>
</evidence>
<evidence type="ECO:0000256" key="8">
    <source>
        <dbReference type="ARBA" id="ARBA00023136"/>
    </source>
</evidence>
<dbReference type="Proteomes" id="UP000007305">
    <property type="component" value="Chromosome 4"/>
</dbReference>
<evidence type="ECO:0000256" key="1">
    <source>
        <dbReference type="ARBA" id="ARBA00004245"/>
    </source>
</evidence>
<protein>
    <recommendedName>
        <fullName evidence="14">Autophagy-related protein</fullName>
    </recommendedName>
</protein>
<keyword evidence="10 13" id="KW-0449">Lipoprotein</keyword>
<evidence type="ECO:0000256" key="11">
    <source>
        <dbReference type="ARBA" id="ARBA00023329"/>
    </source>
</evidence>
<comment type="subunit">
    <text evidence="4">Interacts with ATG4.</text>
</comment>
<dbReference type="GO" id="GO:0005856">
    <property type="term" value="C:cytoskeleton"/>
    <property type="evidence" value="ECO:0007669"/>
    <property type="project" value="UniProtKB-SubCell"/>
</dbReference>
<evidence type="ECO:0000256" key="5">
    <source>
        <dbReference type="ARBA" id="ARBA00022554"/>
    </source>
</evidence>
<dbReference type="PANTHER" id="PTHR10969">
    <property type="entry name" value="MICROTUBULE-ASSOCIATED PROTEINS 1A/1B LIGHT CHAIN 3-RELATED"/>
    <property type="match status" value="1"/>
</dbReference>
<dbReference type="SUPFAM" id="SSF54236">
    <property type="entry name" value="Ubiquitin-like"/>
    <property type="match status" value="1"/>
</dbReference>
<evidence type="ECO:0000256" key="7">
    <source>
        <dbReference type="ARBA" id="ARBA00023006"/>
    </source>
</evidence>
<keyword evidence="8" id="KW-0472">Membrane</keyword>
<evidence type="ECO:0000256" key="13">
    <source>
        <dbReference type="PIRSR" id="PIRSR604241-50"/>
    </source>
</evidence>
<evidence type="ECO:0000313" key="16">
    <source>
        <dbReference type="EnsemblPlants" id="Zm00001eb171400_P004"/>
    </source>
</evidence>
<dbReference type="FunFam" id="3.10.20.90:FF:000010">
    <property type="entry name" value="Autophagy-related protein"/>
    <property type="match status" value="1"/>
</dbReference>
<reference evidence="17" key="1">
    <citation type="journal article" date="2009" name="Science">
        <title>The B73 maize genome: complexity, diversity, and dynamics.</title>
        <authorList>
            <person name="Schnable P.S."/>
            <person name="Ware D."/>
            <person name="Fulton R.S."/>
            <person name="Stein J.C."/>
            <person name="Wei F."/>
            <person name="Pasternak S."/>
            <person name="Liang C."/>
            <person name="Zhang J."/>
            <person name="Fulton L."/>
            <person name="Graves T.A."/>
            <person name="Minx P."/>
            <person name="Reily A.D."/>
            <person name="Courtney L."/>
            <person name="Kruchowski S.S."/>
            <person name="Tomlinson C."/>
            <person name="Strong C."/>
            <person name="Delehaunty K."/>
            <person name="Fronick C."/>
            <person name="Courtney B."/>
            <person name="Rock S.M."/>
            <person name="Belter E."/>
            <person name="Du F."/>
            <person name="Kim K."/>
            <person name="Abbott R.M."/>
            <person name="Cotton M."/>
            <person name="Levy A."/>
            <person name="Marchetto P."/>
            <person name="Ochoa K."/>
            <person name="Jackson S.M."/>
            <person name="Gillam B."/>
            <person name="Chen W."/>
            <person name="Yan L."/>
            <person name="Higginbotham J."/>
            <person name="Cardenas M."/>
            <person name="Waligorski J."/>
            <person name="Applebaum E."/>
            <person name="Phelps L."/>
            <person name="Falcone J."/>
            <person name="Kanchi K."/>
            <person name="Thane T."/>
            <person name="Scimone A."/>
            <person name="Thane N."/>
            <person name="Henke J."/>
            <person name="Wang T."/>
            <person name="Ruppert J."/>
            <person name="Shah N."/>
            <person name="Rotter K."/>
            <person name="Hodges J."/>
            <person name="Ingenthron E."/>
            <person name="Cordes M."/>
            <person name="Kohlberg S."/>
            <person name="Sgro J."/>
            <person name="Delgado B."/>
            <person name="Mead K."/>
            <person name="Chinwalla A."/>
            <person name="Leonard S."/>
            <person name="Crouse K."/>
            <person name="Collura K."/>
            <person name="Kudrna D."/>
            <person name="Currie J."/>
            <person name="He R."/>
            <person name="Angelova A."/>
            <person name="Rajasekar S."/>
            <person name="Mueller T."/>
            <person name="Lomeli R."/>
            <person name="Scara G."/>
            <person name="Ko A."/>
            <person name="Delaney K."/>
            <person name="Wissotski M."/>
            <person name="Lopez G."/>
            <person name="Campos D."/>
            <person name="Braidotti M."/>
            <person name="Ashley E."/>
            <person name="Golser W."/>
            <person name="Kim H."/>
            <person name="Lee S."/>
            <person name="Lin J."/>
            <person name="Dujmic Z."/>
            <person name="Kim W."/>
            <person name="Talag J."/>
            <person name="Zuccolo A."/>
            <person name="Fan C."/>
            <person name="Sebastian A."/>
            <person name="Kramer M."/>
            <person name="Spiegel L."/>
            <person name="Nascimento L."/>
            <person name="Zutavern T."/>
            <person name="Miller B."/>
            <person name="Ambroise C."/>
            <person name="Muller S."/>
            <person name="Spooner W."/>
            <person name="Narechania A."/>
            <person name="Ren L."/>
            <person name="Wei S."/>
            <person name="Kumari S."/>
            <person name="Faga B."/>
            <person name="Levy M.J."/>
            <person name="McMahan L."/>
            <person name="Van Buren P."/>
            <person name="Vaughn M.W."/>
            <person name="Ying K."/>
            <person name="Yeh C.-T."/>
            <person name="Emrich S.J."/>
            <person name="Jia Y."/>
            <person name="Kalyanaraman A."/>
            <person name="Hsia A.-P."/>
            <person name="Barbazuk W.B."/>
            <person name="Baucom R.S."/>
            <person name="Brutnell T.P."/>
            <person name="Carpita N.C."/>
            <person name="Chaparro C."/>
            <person name="Chia J.-M."/>
            <person name="Deragon J.-M."/>
            <person name="Estill J.C."/>
            <person name="Fu Y."/>
            <person name="Jeddeloh J.A."/>
            <person name="Han Y."/>
            <person name="Lee H."/>
            <person name="Li P."/>
            <person name="Lisch D.R."/>
            <person name="Liu S."/>
            <person name="Liu Z."/>
            <person name="Nagel D.H."/>
            <person name="McCann M.C."/>
            <person name="SanMiguel P."/>
            <person name="Myers A.M."/>
            <person name="Nettleton D."/>
            <person name="Nguyen J."/>
            <person name="Penning B.W."/>
            <person name="Ponnala L."/>
            <person name="Schneider K.L."/>
            <person name="Schwartz D.C."/>
            <person name="Sharma A."/>
            <person name="Soderlund C."/>
            <person name="Springer N.M."/>
            <person name="Sun Q."/>
            <person name="Wang H."/>
            <person name="Waterman M."/>
            <person name="Westerman R."/>
            <person name="Wolfgruber T.K."/>
            <person name="Yang L."/>
            <person name="Yu Y."/>
            <person name="Zhang L."/>
            <person name="Zhou S."/>
            <person name="Zhu Q."/>
            <person name="Bennetzen J.L."/>
            <person name="Dawe R.K."/>
            <person name="Jiang J."/>
            <person name="Jiang N."/>
            <person name="Presting G.G."/>
            <person name="Wessler S.R."/>
            <person name="Aluru S."/>
            <person name="Martienssen R.A."/>
            <person name="Clifton S.W."/>
            <person name="McCombie W.R."/>
            <person name="Wing R.A."/>
            <person name="Wilson R.K."/>
        </authorList>
    </citation>
    <scope>NUCLEOTIDE SEQUENCE [LARGE SCALE GENOMIC DNA]</scope>
    <source>
        <strain evidence="17">cv. B73</strain>
    </source>
</reference>
<sequence length="150" mass="17197">MVCLFPVHALPLHGSYSTLGGYTNVPFRLKMSEFSLYLCSMFVERRQAEANRIREKYPDRIPVIVEKAERSDIPDIDKKKYLVPADLTVGQFVYVVRKRIKLSAEKAIFIFVKNTLPPTAALMSAIYEENKDEDGFLYMTYSGENTFGLL</sequence>
<dbReference type="GO" id="GO:0097352">
    <property type="term" value="P:autophagosome maturation"/>
    <property type="evidence" value="ECO:0000318"/>
    <property type="project" value="GO_Central"/>
</dbReference>
<keyword evidence="6" id="KW-0833">Ubl conjugation pathway</keyword>
<dbReference type="GO" id="GO:0008429">
    <property type="term" value="F:phosphatidylethanolamine binding"/>
    <property type="evidence" value="ECO:0000318"/>
    <property type="project" value="GO_Central"/>
</dbReference>
<dbReference type="EMBL" id="NCVQ01000005">
    <property type="protein sequence ID" value="PWZ27634.1"/>
    <property type="molecule type" value="Genomic_DNA"/>
</dbReference>
<dbReference type="InterPro" id="IPR004241">
    <property type="entry name" value="Atg8-like"/>
</dbReference>
<evidence type="ECO:0000313" key="15">
    <source>
        <dbReference type="EMBL" id="PWZ27634.1"/>
    </source>
</evidence>
<name>A0A3L6F2W2_MAIZE</name>
<dbReference type="Gene3D" id="3.10.20.90">
    <property type="entry name" value="Phosphatidylinositol 3-kinase Catalytic Subunit, Chain A, domain 1"/>
    <property type="match status" value="1"/>
</dbReference>
<dbReference type="ExpressionAtlas" id="A0A3L6F2W2">
    <property type="expression patterns" value="baseline and differential"/>
</dbReference>
<evidence type="ECO:0000256" key="12">
    <source>
        <dbReference type="ARBA" id="ARBA00037813"/>
    </source>
</evidence>
<reference evidence="16" key="3">
    <citation type="submission" date="2019-07" db="EMBL/GenBank/DDBJ databases">
        <authorList>
            <person name="Seetharam A."/>
            <person name="Woodhouse M."/>
            <person name="Cannon E."/>
        </authorList>
    </citation>
    <scope>NUCLEOTIDE SEQUENCE [LARGE SCALE GENOMIC DNA]</scope>
    <source>
        <strain evidence="16">cv. B73</strain>
    </source>
</reference>
<feature type="lipid moiety-binding region" description="Phosphatidylserine amidated glycine; alternate" evidence="13">
    <location>
        <position position="148"/>
    </location>
</feature>
<organism evidence="15">
    <name type="scientific">Zea mays</name>
    <name type="common">Maize</name>
    <dbReference type="NCBI Taxonomy" id="4577"/>
    <lineage>
        <taxon>Eukaryota</taxon>
        <taxon>Viridiplantae</taxon>
        <taxon>Streptophyta</taxon>
        <taxon>Embryophyta</taxon>
        <taxon>Tracheophyta</taxon>
        <taxon>Spermatophyta</taxon>
        <taxon>Magnoliopsida</taxon>
        <taxon>Liliopsida</taxon>
        <taxon>Poales</taxon>
        <taxon>Poaceae</taxon>
        <taxon>PACMAD clade</taxon>
        <taxon>Panicoideae</taxon>
        <taxon>Andropogonodae</taxon>
        <taxon>Andropogoneae</taxon>
        <taxon>Tripsacinae</taxon>
        <taxon>Zea</taxon>
    </lineage>
</organism>
<dbReference type="GO" id="GO:0000421">
    <property type="term" value="C:autophagosome membrane"/>
    <property type="evidence" value="ECO:0000318"/>
    <property type="project" value="GO_Central"/>
</dbReference>
<dbReference type="EnsemblPlants" id="Zm00001eb171400_T004">
    <property type="protein sequence ID" value="Zm00001eb171400_P004"/>
    <property type="gene ID" value="Zm00001eb171400"/>
</dbReference>
<dbReference type="GO" id="GO:0000423">
    <property type="term" value="P:mitophagy"/>
    <property type="evidence" value="ECO:0000318"/>
    <property type="project" value="GO_Central"/>
</dbReference>
<evidence type="ECO:0000256" key="2">
    <source>
        <dbReference type="ARBA" id="ARBA00004512"/>
    </source>
</evidence>
<keyword evidence="11" id="KW-0968">Cytoplasmic vesicle</keyword>
<evidence type="ECO:0000256" key="14">
    <source>
        <dbReference type="RuleBase" id="RU004384"/>
    </source>
</evidence>
<dbReference type="Proteomes" id="UP000251960">
    <property type="component" value="Chromosome 4"/>
</dbReference>
<proteinExistence type="inferred from homology"/>
<gene>
    <name evidence="15" type="primary">ATG8C_1</name>
    <name evidence="16" type="synonym">LOC100240698</name>
    <name evidence="15" type="ORF">Zm00014a_009464</name>
</gene>
<evidence type="ECO:0000256" key="3">
    <source>
        <dbReference type="ARBA" id="ARBA00007293"/>
    </source>
</evidence>
<accession>A0A3L6F2W2</accession>
<evidence type="ECO:0000256" key="9">
    <source>
        <dbReference type="ARBA" id="ARBA00023212"/>
    </source>
</evidence>
<evidence type="ECO:0000256" key="10">
    <source>
        <dbReference type="ARBA" id="ARBA00023288"/>
    </source>
</evidence>
<keyword evidence="9" id="KW-0206">Cytoskeleton</keyword>
<reference evidence="15" key="2">
    <citation type="journal article" date="2018" name="Nat. Genet.">
        <title>Extensive intraspecific gene order and gene structural variations between Mo17 and other maize genomes.</title>
        <authorList>
            <person name="Sun S."/>
            <person name="Zhou Y."/>
            <person name="Chen J."/>
            <person name="Shi J."/>
            <person name="Zhao H."/>
            <person name="Zhao H."/>
            <person name="Song W."/>
            <person name="Zhang M."/>
            <person name="Cui Y."/>
            <person name="Dong X."/>
            <person name="Liu H."/>
            <person name="Ma X."/>
            <person name="Jiao Y."/>
            <person name="Wang B."/>
            <person name="Wei X."/>
            <person name="Stein J.C."/>
            <person name="Glaubitz J.C."/>
            <person name="Lu F."/>
            <person name="Yu G."/>
            <person name="Liang C."/>
            <person name="Fengler K."/>
            <person name="Li B."/>
            <person name="Rafalski A."/>
            <person name="Schnable P.S."/>
            <person name="Ware D.H."/>
            <person name="Buckler E.S."/>
            <person name="Lai J."/>
        </authorList>
    </citation>
    <scope>NUCLEOTIDE SEQUENCE [LARGE SCALE GENOMIC DNA]</scope>
    <source>
        <tissue evidence="15">Seedling</tissue>
    </source>
</reference>
<dbReference type="GO" id="GO:0000045">
    <property type="term" value="P:autophagosome assembly"/>
    <property type="evidence" value="ECO:0000318"/>
    <property type="project" value="GO_Central"/>
</dbReference>
<keyword evidence="7 14" id="KW-0072">Autophagy</keyword>
<keyword evidence="9" id="KW-0963">Cytoplasm</keyword>
<dbReference type="AlphaFoldDB" id="A0A3L6F2W2"/>
<dbReference type="GO" id="GO:0031410">
    <property type="term" value="C:cytoplasmic vesicle"/>
    <property type="evidence" value="ECO:0007669"/>
    <property type="project" value="UniProtKB-KW"/>
</dbReference>
<accession>A0A804NMG9</accession>
<evidence type="ECO:0000256" key="6">
    <source>
        <dbReference type="ARBA" id="ARBA00022786"/>
    </source>
</evidence>
<dbReference type="CDD" id="cd16128">
    <property type="entry name" value="Ubl_ATG8"/>
    <property type="match status" value="1"/>
</dbReference>
<dbReference type="Gramene" id="Zm00001eb171400_T004">
    <property type="protein sequence ID" value="Zm00001eb171400_P004"/>
    <property type="gene ID" value="Zm00001eb171400"/>
</dbReference>
<keyword evidence="17" id="KW-1185">Reference proteome</keyword>
<comment type="similarity">
    <text evidence="3 14">Belongs to the ATG8 family.</text>
</comment>
<dbReference type="SMR" id="A0A3L6F2W2"/>
<reference evidence="16" key="4">
    <citation type="submission" date="2021-05" db="UniProtKB">
        <authorList>
            <consortium name="EnsemblPlants"/>
        </authorList>
    </citation>
    <scope>IDENTIFICATION</scope>
    <source>
        <strain evidence="16">cv. B73</strain>
    </source>
</reference>
<dbReference type="InterPro" id="IPR029071">
    <property type="entry name" value="Ubiquitin-like_domsf"/>
</dbReference>
<dbReference type="GO" id="GO:0006995">
    <property type="term" value="P:cellular response to nitrogen starvation"/>
    <property type="evidence" value="ECO:0000318"/>
    <property type="project" value="GO_Central"/>
</dbReference>
<comment type="subcellular location">
    <subcellularLocation>
        <location evidence="1">Cytoplasm</location>
        <location evidence="1">Cytoskeleton</location>
    </subcellularLocation>
    <subcellularLocation>
        <location evidence="2">Cytoplasmic vesicle</location>
        <location evidence="2">Autophagosome membrane</location>
        <topology evidence="2">Lipid-anchor</topology>
    </subcellularLocation>
    <subcellularLocation>
        <location evidence="12">Vacuole membrane</location>
    </subcellularLocation>
</comment>
<keyword evidence="5" id="KW-0926">Vacuole</keyword>
<dbReference type="Pfam" id="PF02991">
    <property type="entry name" value="ATG8"/>
    <property type="match status" value="1"/>
</dbReference>
<evidence type="ECO:0000256" key="4">
    <source>
        <dbReference type="ARBA" id="ARBA00011579"/>
    </source>
</evidence>